<dbReference type="InterPro" id="IPR041588">
    <property type="entry name" value="Integrase_H2C2"/>
</dbReference>
<dbReference type="InterPro" id="IPR032567">
    <property type="entry name" value="RTL1-rel"/>
</dbReference>
<dbReference type="InterPro" id="IPR056924">
    <property type="entry name" value="SH3_Tf2-1"/>
</dbReference>
<dbReference type="AlphaFoldDB" id="A0A507CUR7"/>
<dbReference type="InterPro" id="IPR023780">
    <property type="entry name" value="Chromo_domain"/>
</dbReference>
<dbReference type="Pfam" id="PF17921">
    <property type="entry name" value="Integrase_H2C2"/>
    <property type="match status" value="1"/>
</dbReference>
<evidence type="ECO:0000313" key="3">
    <source>
        <dbReference type="EMBL" id="TPX42932.1"/>
    </source>
</evidence>
<name>A0A507CUR7_9FUNG</name>
<dbReference type="CDD" id="cd00024">
    <property type="entry name" value="CD_CSD"/>
    <property type="match status" value="1"/>
</dbReference>
<gene>
    <name evidence="3" type="ORF">SeLEV6574_g05328</name>
</gene>
<dbReference type="Gene3D" id="3.30.70.270">
    <property type="match status" value="1"/>
</dbReference>
<dbReference type="InterPro" id="IPR016197">
    <property type="entry name" value="Chromo-like_dom_sf"/>
</dbReference>
<evidence type="ECO:0000313" key="4">
    <source>
        <dbReference type="Proteomes" id="UP000320475"/>
    </source>
</evidence>
<dbReference type="PROSITE" id="PS50013">
    <property type="entry name" value="CHROMO_2"/>
    <property type="match status" value="1"/>
</dbReference>
<dbReference type="OrthoDB" id="3262920at2759"/>
<reference evidence="3 4" key="1">
    <citation type="journal article" date="2019" name="Sci. Rep.">
        <title>Comparative genomics of chytrid fungi reveal insights into the obligate biotrophic and pathogenic lifestyle of Synchytrium endobioticum.</title>
        <authorList>
            <person name="van de Vossenberg B.T.L.H."/>
            <person name="Warris S."/>
            <person name="Nguyen H.D.T."/>
            <person name="van Gent-Pelzer M.P.E."/>
            <person name="Joly D.L."/>
            <person name="van de Geest H.C."/>
            <person name="Bonants P.J.M."/>
            <person name="Smith D.S."/>
            <person name="Levesque C.A."/>
            <person name="van der Lee T.A.J."/>
        </authorList>
    </citation>
    <scope>NUCLEOTIDE SEQUENCE [LARGE SCALE GENOMIC DNA]</scope>
    <source>
        <strain evidence="3 4">LEV6574</strain>
    </source>
</reference>
<dbReference type="Gene3D" id="3.10.10.10">
    <property type="entry name" value="HIV Type 1 Reverse Transcriptase, subunit A, domain 1"/>
    <property type="match status" value="1"/>
</dbReference>
<feature type="region of interest" description="Disordered" evidence="1">
    <location>
        <begin position="398"/>
        <end position="426"/>
    </location>
</feature>
<protein>
    <recommendedName>
        <fullName evidence="2">Chromo domain-containing protein</fullName>
    </recommendedName>
</protein>
<sequence>MSIEGETHMAINTLKSIPTPKWTEKENLELPPKTWPYEEYPKLFDMELQRRLPPHRPGYDFDPKFKDDVTLPRNRPLFKLPKSQVELVDKYIDEELAEGKIIPSASPVAANLFFVPKADSTTELRPCVDYRDLNSCTVDDRYPMPAVSDLIQKLCGGDYYAKVDLRKAYNSIRVEEGKEYKNDQNSTTREKQLHQQDITDNTNLQKEILTLYHDHPLAGHYGYRKTLELILRRYWWKGINASHVICDKKAQNRYKKASDDSRREEEEYIVGDEVLISTKDVRTERPTKKLDYTWMGPYYIKRKINQVAYEVELPSSLHIHPVFHTSLLKRYIRPKEKERQLPKPPPIRLAQDEEYYEIKDIIDVRKKGRSWQYLIEWEGYGPEERTWEPRKSLNDEPMLQEWHKRNTTKPSPYVQGEKGRGNNVTL</sequence>
<dbReference type="EMBL" id="QEAM01000246">
    <property type="protein sequence ID" value="TPX42932.1"/>
    <property type="molecule type" value="Genomic_DNA"/>
</dbReference>
<dbReference type="SUPFAM" id="SSF54160">
    <property type="entry name" value="Chromo domain-like"/>
    <property type="match status" value="1"/>
</dbReference>
<dbReference type="PANTHER" id="PTHR15503:SF22">
    <property type="entry name" value="TRANSPOSON TY3-I GAG POLYPROTEIN"/>
    <property type="match status" value="1"/>
</dbReference>
<dbReference type="InterPro" id="IPR000953">
    <property type="entry name" value="Chromo/chromo_shadow_dom"/>
</dbReference>
<evidence type="ECO:0000259" key="2">
    <source>
        <dbReference type="PROSITE" id="PS50013"/>
    </source>
</evidence>
<proteinExistence type="predicted"/>
<dbReference type="SUPFAM" id="SSF56672">
    <property type="entry name" value="DNA/RNA polymerases"/>
    <property type="match status" value="1"/>
</dbReference>
<organism evidence="3 4">
    <name type="scientific">Synchytrium endobioticum</name>
    <dbReference type="NCBI Taxonomy" id="286115"/>
    <lineage>
        <taxon>Eukaryota</taxon>
        <taxon>Fungi</taxon>
        <taxon>Fungi incertae sedis</taxon>
        <taxon>Chytridiomycota</taxon>
        <taxon>Chytridiomycota incertae sedis</taxon>
        <taxon>Chytridiomycetes</taxon>
        <taxon>Synchytriales</taxon>
        <taxon>Synchytriaceae</taxon>
        <taxon>Synchytrium</taxon>
    </lineage>
</organism>
<dbReference type="SMART" id="SM00298">
    <property type="entry name" value="CHROMO"/>
    <property type="match status" value="1"/>
</dbReference>
<dbReference type="VEuPathDB" id="FungiDB:SeMB42_g07648"/>
<accession>A0A507CUR7</accession>
<dbReference type="Pfam" id="PF24626">
    <property type="entry name" value="SH3_Tf2-1"/>
    <property type="match status" value="1"/>
</dbReference>
<dbReference type="Gene3D" id="2.40.50.40">
    <property type="match status" value="1"/>
</dbReference>
<evidence type="ECO:0000256" key="1">
    <source>
        <dbReference type="SAM" id="MobiDB-lite"/>
    </source>
</evidence>
<dbReference type="PANTHER" id="PTHR15503">
    <property type="entry name" value="LDOC1 RELATED"/>
    <property type="match status" value="1"/>
</dbReference>
<dbReference type="VEuPathDB" id="FungiDB:SeMB42_g02820"/>
<dbReference type="VEuPathDB" id="FungiDB:SeMB42_g03756"/>
<comment type="caution">
    <text evidence="3">The sequence shown here is derived from an EMBL/GenBank/DDBJ whole genome shotgun (WGS) entry which is preliminary data.</text>
</comment>
<dbReference type="Proteomes" id="UP000320475">
    <property type="component" value="Unassembled WGS sequence"/>
</dbReference>
<dbReference type="InterPro" id="IPR043502">
    <property type="entry name" value="DNA/RNA_pol_sf"/>
</dbReference>
<dbReference type="InterPro" id="IPR043128">
    <property type="entry name" value="Rev_trsase/Diguanyl_cyclase"/>
</dbReference>
<dbReference type="Pfam" id="PF00385">
    <property type="entry name" value="Chromo"/>
    <property type="match status" value="1"/>
</dbReference>
<feature type="domain" description="Chromo" evidence="2">
    <location>
        <begin position="356"/>
        <end position="414"/>
    </location>
</feature>